<gene>
    <name evidence="2" type="ORF">H7U12_22170</name>
</gene>
<evidence type="ECO:0000313" key="3">
    <source>
        <dbReference type="Proteomes" id="UP000659698"/>
    </source>
</evidence>
<evidence type="ECO:0008006" key="4">
    <source>
        <dbReference type="Google" id="ProtNLM"/>
    </source>
</evidence>
<comment type="caution">
    <text evidence="2">The sequence shown here is derived from an EMBL/GenBank/DDBJ whole genome shotgun (WGS) entry which is preliminary data.</text>
</comment>
<dbReference type="EMBL" id="JACOAF010000061">
    <property type="protein sequence ID" value="MBC3542401.1"/>
    <property type="molecule type" value="Genomic_DNA"/>
</dbReference>
<feature type="compositionally biased region" description="Basic and acidic residues" evidence="1">
    <location>
        <begin position="151"/>
        <end position="170"/>
    </location>
</feature>
<keyword evidence="3" id="KW-1185">Reference proteome</keyword>
<reference evidence="2 3" key="1">
    <citation type="journal article" date="2019" name="Int. J. Syst. Evol. Microbiol.">
        <title>Rufibacter sediminis sp. nov., isolated from freshwater lake sediment.</title>
        <authorList>
            <person name="Qu J.H."/>
            <person name="Zhang L.J."/>
            <person name="Fu Y.H."/>
            <person name="Li H.F."/>
        </authorList>
    </citation>
    <scope>NUCLEOTIDE SEQUENCE [LARGE SCALE GENOMIC DNA]</scope>
    <source>
        <strain evidence="2 3">H-1</strain>
    </source>
</reference>
<dbReference type="RefSeq" id="WP_186642110.1">
    <property type="nucleotide sequence ID" value="NZ_JACOAF010000061.1"/>
</dbReference>
<feature type="compositionally biased region" description="Gly residues" evidence="1">
    <location>
        <begin position="75"/>
        <end position="87"/>
    </location>
</feature>
<accession>A0ABR6VZ11</accession>
<feature type="compositionally biased region" description="Basic and acidic residues" evidence="1">
    <location>
        <begin position="61"/>
        <end position="74"/>
    </location>
</feature>
<feature type="compositionally biased region" description="Basic and acidic residues" evidence="1">
    <location>
        <begin position="89"/>
        <end position="114"/>
    </location>
</feature>
<evidence type="ECO:0000256" key="1">
    <source>
        <dbReference type="SAM" id="MobiDB-lite"/>
    </source>
</evidence>
<dbReference type="Proteomes" id="UP000659698">
    <property type="component" value="Unassembled WGS sequence"/>
</dbReference>
<feature type="compositionally biased region" description="Gly residues" evidence="1">
    <location>
        <begin position="138"/>
        <end position="150"/>
    </location>
</feature>
<protein>
    <recommendedName>
        <fullName evidence="4">Stress protein</fullName>
    </recommendedName>
</protein>
<proteinExistence type="predicted"/>
<sequence>MEEQNKNQGTPQQEGSGSNNSQDGNRGDGVFADHNYGTKAEGGNTANYDADGNLDINDTGGRIDDGQAHDDRNGGGDVLGRQGGGYGERTQELGKHASGDKNQTKHDAESDKDTGYGTHAGGLSDSHSGFKGNHNGNDGTGGGRSSGHAGHGGDPEDEKYSSNKGGKDQNNDPDVAGRGARTN</sequence>
<feature type="region of interest" description="Disordered" evidence="1">
    <location>
        <begin position="1"/>
        <end position="183"/>
    </location>
</feature>
<feature type="compositionally biased region" description="Polar residues" evidence="1">
    <location>
        <begin position="1"/>
        <end position="24"/>
    </location>
</feature>
<name>A0ABR6VZ11_9BACT</name>
<organism evidence="2 3">
    <name type="scientific">Rufibacter sediminis</name>
    <dbReference type="NCBI Taxonomy" id="2762756"/>
    <lineage>
        <taxon>Bacteria</taxon>
        <taxon>Pseudomonadati</taxon>
        <taxon>Bacteroidota</taxon>
        <taxon>Cytophagia</taxon>
        <taxon>Cytophagales</taxon>
        <taxon>Hymenobacteraceae</taxon>
        <taxon>Rufibacter</taxon>
    </lineage>
</organism>
<evidence type="ECO:0000313" key="2">
    <source>
        <dbReference type="EMBL" id="MBC3542401.1"/>
    </source>
</evidence>